<keyword evidence="3" id="KW-1185">Reference proteome</keyword>
<organism evidence="2 3">
    <name type="scientific">Diversispora eburnea</name>
    <dbReference type="NCBI Taxonomy" id="1213867"/>
    <lineage>
        <taxon>Eukaryota</taxon>
        <taxon>Fungi</taxon>
        <taxon>Fungi incertae sedis</taxon>
        <taxon>Mucoromycota</taxon>
        <taxon>Glomeromycotina</taxon>
        <taxon>Glomeromycetes</taxon>
        <taxon>Diversisporales</taxon>
        <taxon>Diversisporaceae</taxon>
        <taxon>Diversispora</taxon>
    </lineage>
</organism>
<protein>
    <submittedName>
        <fullName evidence="2">8790_t:CDS:1</fullName>
    </submittedName>
</protein>
<evidence type="ECO:0000313" key="2">
    <source>
        <dbReference type="EMBL" id="CAG8588151.1"/>
    </source>
</evidence>
<feature type="region of interest" description="Disordered" evidence="1">
    <location>
        <begin position="1"/>
        <end position="38"/>
    </location>
</feature>
<dbReference type="Proteomes" id="UP000789706">
    <property type="component" value="Unassembled WGS sequence"/>
</dbReference>
<dbReference type="EMBL" id="CAJVPK010001478">
    <property type="protein sequence ID" value="CAG8588151.1"/>
    <property type="molecule type" value="Genomic_DNA"/>
</dbReference>
<reference evidence="2" key="1">
    <citation type="submission" date="2021-06" db="EMBL/GenBank/DDBJ databases">
        <authorList>
            <person name="Kallberg Y."/>
            <person name="Tangrot J."/>
            <person name="Rosling A."/>
        </authorList>
    </citation>
    <scope>NUCLEOTIDE SEQUENCE</scope>
    <source>
        <strain evidence="2">AZ414A</strain>
    </source>
</reference>
<evidence type="ECO:0000313" key="3">
    <source>
        <dbReference type="Proteomes" id="UP000789706"/>
    </source>
</evidence>
<evidence type="ECO:0000256" key="1">
    <source>
        <dbReference type="SAM" id="MobiDB-lite"/>
    </source>
</evidence>
<accession>A0A9N9C1C6</accession>
<proteinExistence type="predicted"/>
<name>A0A9N9C1C6_9GLOM</name>
<gene>
    <name evidence="2" type="ORF">DEBURN_LOCUS8911</name>
</gene>
<comment type="caution">
    <text evidence="2">The sequence shown here is derived from an EMBL/GenBank/DDBJ whole genome shotgun (WGS) entry which is preliminary data.</text>
</comment>
<sequence length="168" mass="20264">MITKEDIQRQERIGRTRKERQKSEEVKSESESVKQSEQRRYITPGNFYTFKQLLKETTLPEIKGTGRNSLLTSALRIKENLEAERHNIENIPETDNNIERRNRWDYSAKRNGMKQKKEQFRTYYNGLMRKPKNILQQYLCCKCGRMITREELGWDYTENGPRMPKRKR</sequence>
<dbReference type="AlphaFoldDB" id="A0A9N9C1C6"/>